<gene>
    <name evidence="2" type="ORF">O3P69_017224</name>
</gene>
<keyword evidence="3" id="KW-1185">Reference proteome</keyword>
<dbReference type="Proteomes" id="UP001487740">
    <property type="component" value="Unassembled WGS sequence"/>
</dbReference>
<keyword evidence="1" id="KW-0812">Transmembrane</keyword>
<comment type="caution">
    <text evidence="2">The sequence shown here is derived from an EMBL/GenBank/DDBJ whole genome shotgun (WGS) entry which is preliminary data.</text>
</comment>
<sequence>MSTFVCVCVGGCWISDRWRWGVTTASGWLAAVFWSALVNLALHALLTSVSVFPTPSSCTKHRQASPERHEYVSYPTSKQYMNMANAVLTSFPAILRNSDLEEHELQLQWKLRIQRKFQNSRKRQDSSVTEVTSRKKKIPCIAPKETTCPLMYGVKAYLPPRPHSEDDESLERHRQWLALHWMKKDTELDKIIKEFLRLEPQADEPDPRVAVLKGLEKYRLPIIAILKKSKAVPLYMETLLELYDHDESQYACLVILGLLHLLGERKDSIFTKVPEEELRTGQCSVYLMVHL</sequence>
<feature type="transmembrane region" description="Helical" evidence="1">
    <location>
        <begin position="28"/>
        <end position="52"/>
    </location>
</feature>
<dbReference type="EMBL" id="JARAKH010000024">
    <property type="protein sequence ID" value="KAK8391509.1"/>
    <property type="molecule type" value="Genomic_DNA"/>
</dbReference>
<proteinExistence type="predicted"/>
<dbReference type="AlphaFoldDB" id="A0AAW0TUV6"/>
<name>A0AAW0TUV6_SCYPA</name>
<accession>A0AAW0TUV6</accession>
<organism evidence="2 3">
    <name type="scientific">Scylla paramamosain</name>
    <name type="common">Mud crab</name>
    <dbReference type="NCBI Taxonomy" id="85552"/>
    <lineage>
        <taxon>Eukaryota</taxon>
        <taxon>Metazoa</taxon>
        <taxon>Ecdysozoa</taxon>
        <taxon>Arthropoda</taxon>
        <taxon>Crustacea</taxon>
        <taxon>Multicrustacea</taxon>
        <taxon>Malacostraca</taxon>
        <taxon>Eumalacostraca</taxon>
        <taxon>Eucarida</taxon>
        <taxon>Decapoda</taxon>
        <taxon>Pleocyemata</taxon>
        <taxon>Brachyura</taxon>
        <taxon>Eubrachyura</taxon>
        <taxon>Portunoidea</taxon>
        <taxon>Portunidae</taxon>
        <taxon>Portuninae</taxon>
        <taxon>Scylla</taxon>
    </lineage>
</organism>
<keyword evidence="1" id="KW-0472">Membrane</keyword>
<dbReference type="EMBL" id="JARAKH010000024">
    <property type="protein sequence ID" value="KAK8391514.1"/>
    <property type="molecule type" value="Genomic_DNA"/>
</dbReference>
<evidence type="ECO:0000313" key="2">
    <source>
        <dbReference type="EMBL" id="KAK8391514.1"/>
    </source>
</evidence>
<protein>
    <submittedName>
        <fullName evidence="2">Uncharacterized protein</fullName>
    </submittedName>
</protein>
<keyword evidence="1" id="KW-1133">Transmembrane helix</keyword>
<evidence type="ECO:0000313" key="3">
    <source>
        <dbReference type="Proteomes" id="UP001487740"/>
    </source>
</evidence>
<reference evidence="2 3" key="1">
    <citation type="submission" date="2023-03" db="EMBL/GenBank/DDBJ databases">
        <title>High-quality genome of Scylla paramamosain provides insights in environmental adaptation.</title>
        <authorList>
            <person name="Zhang L."/>
        </authorList>
    </citation>
    <scope>NUCLEOTIDE SEQUENCE [LARGE SCALE GENOMIC DNA]</scope>
    <source>
        <strain evidence="2">LZ_2023a</strain>
        <tissue evidence="2">Muscle</tissue>
    </source>
</reference>
<evidence type="ECO:0000256" key="1">
    <source>
        <dbReference type="SAM" id="Phobius"/>
    </source>
</evidence>